<protein>
    <submittedName>
        <fullName evidence="1">Uncharacterized protein</fullName>
    </submittedName>
</protein>
<evidence type="ECO:0000313" key="2">
    <source>
        <dbReference type="Proteomes" id="UP000814140"/>
    </source>
</evidence>
<accession>A0ACB8T6X7</accession>
<dbReference type="Proteomes" id="UP000814140">
    <property type="component" value="Unassembled WGS sequence"/>
</dbReference>
<sequence length="523" mass="56486">MPSLSDHIDRLTQTARSIRTSASATSAFPNSGGPFTQAVLTTPLGDLIREVDPSELGLFTLVSPTPPNAPARETAPPSQPAEIARIEVASATPLRKHPAARREDTLFRPKEPEPEVYAEAAMKYLDRYASIRPMPRARAQVTAMLEHLQEIRENMRTLTENLKQNQTAEPVSRSQSPKSLLNDEELRIRDMQARIEQLQKRKVTLLQKRAVPRSRPPDPVPISSPLSNVDPQEDMFWNTPAAPARTLQFSNELLIDEQVDLGDVTTSFSSPIGPIRGAMGSRLVGEDEGDGSMDANGVEEDDETIGPQIVDESGDTVDEEGEDDPEDEEKTVMLKRLSPPSAPQTETTVDASVVEIEPAALPLPGGASTPPQSAKKQKVRITNEVERIVAKIWATVGDLIMPGHRFDTSGNGTNKPPRAKETIAHLHTLSAQTPAPLSPTASSLSAVAAPTPGAPTTQQILTAHMLLALLGAPPNFALPLNKLKEAISVGAGQVSTRVLYGCVAKRLVRIDRGGGEQVVRFDV</sequence>
<dbReference type="EMBL" id="MU277202">
    <property type="protein sequence ID" value="KAI0063690.1"/>
    <property type="molecule type" value="Genomic_DNA"/>
</dbReference>
<proteinExistence type="predicted"/>
<gene>
    <name evidence="1" type="ORF">BV25DRAFT_1990653</name>
</gene>
<comment type="caution">
    <text evidence="1">The sequence shown here is derived from an EMBL/GenBank/DDBJ whole genome shotgun (WGS) entry which is preliminary data.</text>
</comment>
<evidence type="ECO:0000313" key="1">
    <source>
        <dbReference type="EMBL" id="KAI0063690.1"/>
    </source>
</evidence>
<name>A0ACB8T6X7_9AGAM</name>
<organism evidence="1 2">
    <name type="scientific">Artomyces pyxidatus</name>
    <dbReference type="NCBI Taxonomy" id="48021"/>
    <lineage>
        <taxon>Eukaryota</taxon>
        <taxon>Fungi</taxon>
        <taxon>Dikarya</taxon>
        <taxon>Basidiomycota</taxon>
        <taxon>Agaricomycotina</taxon>
        <taxon>Agaricomycetes</taxon>
        <taxon>Russulales</taxon>
        <taxon>Auriscalpiaceae</taxon>
        <taxon>Artomyces</taxon>
    </lineage>
</organism>
<reference evidence="1" key="1">
    <citation type="submission" date="2021-03" db="EMBL/GenBank/DDBJ databases">
        <authorList>
            <consortium name="DOE Joint Genome Institute"/>
            <person name="Ahrendt S."/>
            <person name="Looney B.P."/>
            <person name="Miyauchi S."/>
            <person name="Morin E."/>
            <person name="Drula E."/>
            <person name="Courty P.E."/>
            <person name="Chicoki N."/>
            <person name="Fauchery L."/>
            <person name="Kohler A."/>
            <person name="Kuo A."/>
            <person name="Labutti K."/>
            <person name="Pangilinan J."/>
            <person name="Lipzen A."/>
            <person name="Riley R."/>
            <person name="Andreopoulos W."/>
            <person name="He G."/>
            <person name="Johnson J."/>
            <person name="Barry K.W."/>
            <person name="Grigoriev I.V."/>
            <person name="Nagy L."/>
            <person name="Hibbett D."/>
            <person name="Henrissat B."/>
            <person name="Matheny P.B."/>
            <person name="Labbe J."/>
            <person name="Martin F."/>
        </authorList>
    </citation>
    <scope>NUCLEOTIDE SEQUENCE</scope>
    <source>
        <strain evidence="1">HHB10654</strain>
    </source>
</reference>
<reference evidence="1" key="2">
    <citation type="journal article" date="2022" name="New Phytol.">
        <title>Evolutionary transition to the ectomycorrhizal habit in the genomes of a hyperdiverse lineage of mushroom-forming fungi.</title>
        <authorList>
            <person name="Looney B."/>
            <person name="Miyauchi S."/>
            <person name="Morin E."/>
            <person name="Drula E."/>
            <person name="Courty P.E."/>
            <person name="Kohler A."/>
            <person name="Kuo A."/>
            <person name="LaButti K."/>
            <person name="Pangilinan J."/>
            <person name="Lipzen A."/>
            <person name="Riley R."/>
            <person name="Andreopoulos W."/>
            <person name="He G."/>
            <person name="Johnson J."/>
            <person name="Nolan M."/>
            <person name="Tritt A."/>
            <person name="Barry K.W."/>
            <person name="Grigoriev I.V."/>
            <person name="Nagy L.G."/>
            <person name="Hibbett D."/>
            <person name="Henrissat B."/>
            <person name="Matheny P.B."/>
            <person name="Labbe J."/>
            <person name="Martin F.M."/>
        </authorList>
    </citation>
    <scope>NUCLEOTIDE SEQUENCE</scope>
    <source>
        <strain evidence="1">HHB10654</strain>
    </source>
</reference>
<keyword evidence="2" id="KW-1185">Reference proteome</keyword>